<organism evidence="1">
    <name type="scientific">Arundo donax</name>
    <name type="common">Giant reed</name>
    <name type="synonym">Donax arundinaceus</name>
    <dbReference type="NCBI Taxonomy" id="35708"/>
    <lineage>
        <taxon>Eukaryota</taxon>
        <taxon>Viridiplantae</taxon>
        <taxon>Streptophyta</taxon>
        <taxon>Embryophyta</taxon>
        <taxon>Tracheophyta</taxon>
        <taxon>Spermatophyta</taxon>
        <taxon>Magnoliopsida</taxon>
        <taxon>Liliopsida</taxon>
        <taxon>Poales</taxon>
        <taxon>Poaceae</taxon>
        <taxon>PACMAD clade</taxon>
        <taxon>Arundinoideae</taxon>
        <taxon>Arundineae</taxon>
        <taxon>Arundo</taxon>
    </lineage>
</organism>
<evidence type="ECO:0000313" key="1">
    <source>
        <dbReference type="EMBL" id="JAD69717.1"/>
    </source>
</evidence>
<accession>A0A0A9CDY6</accession>
<sequence>MKWPHRGTSDASQCRMRVFLVF</sequence>
<dbReference type="EMBL" id="GBRH01228178">
    <property type="protein sequence ID" value="JAD69717.1"/>
    <property type="molecule type" value="Transcribed_RNA"/>
</dbReference>
<proteinExistence type="predicted"/>
<protein>
    <submittedName>
        <fullName evidence="1">Uncharacterized protein</fullName>
    </submittedName>
</protein>
<reference evidence="1" key="2">
    <citation type="journal article" date="2015" name="Data Brief">
        <title>Shoot transcriptome of the giant reed, Arundo donax.</title>
        <authorList>
            <person name="Barrero R.A."/>
            <person name="Guerrero F.D."/>
            <person name="Moolhuijzen P."/>
            <person name="Goolsby J.A."/>
            <person name="Tidwell J."/>
            <person name="Bellgard S.E."/>
            <person name="Bellgard M.I."/>
        </authorList>
    </citation>
    <scope>NUCLEOTIDE SEQUENCE</scope>
    <source>
        <tissue evidence="1">Shoot tissue taken approximately 20 cm above the soil surface</tissue>
    </source>
</reference>
<dbReference type="AlphaFoldDB" id="A0A0A9CDY6"/>
<name>A0A0A9CDY6_ARUDO</name>
<reference evidence="1" key="1">
    <citation type="submission" date="2014-09" db="EMBL/GenBank/DDBJ databases">
        <authorList>
            <person name="Magalhaes I.L.F."/>
            <person name="Oliveira U."/>
            <person name="Santos F.R."/>
            <person name="Vidigal T.H.D.A."/>
            <person name="Brescovit A.D."/>
            <person name="Santos A.J."/>
        </authorList>
    </citation>
    <scope>NUCLEOTIDE SEQUENCE</scope>
    <source>
        <tissue evidence="1">Shoot tissue taken approximately 20 cm above the soil surface</tissue>
    </source>
</reference>